<dbReference type="EMBL" id="HBFF01001074">
    <property type="protein sequence ID" value="CAD8727983.1"/>
    <property type="molecule type" value="Transcribed_RNA"/>
</dbReference>
<keyword evidence="4 11" id="KW-0274">FAD</keyword>
<sequence length="515" mass="55416">MALQSQTSYTLARSRSFLQSLRLPRARTFVRVCQATPSAMAQNFDYDIFVIGGGSGGVRASRMASQKGAKVGLCELPFDPVSSESKGGLGGTCVIRGCVPKKLLVYGSAFAADFEDARGFGWSSTSHPTFKWESLLQAKTQEITRLNGIYSKLLDGAGVQLYTGAGRLLDAHTVQITTPEGTTERVTSKTILVATGGSAVKPEIPGAEFGVTSDEALTFDQLPKRILIIGGGYIALEFAGIFQGFGSEVSLMYRQPLPLRGFDSDLRETVNLNLKQRNINVHENCVPERITRNDDGSLQVQSSSGALVVDAVMFATGRQPNTTRPDLGLEQVGVDLDENRAIIVNEFSQTSIPSIWAIGDVTNRVNLTPVALMEGMAFVSSVVEGTLTRPDYKDIPCAVFSQPPVATVGLSEEQAIAQGYTCDIFCSTFTPMRSTLAGRKEKSLMKLVVDTESERVLGVHMVGIDAPEILQGFATALKCGATKSQFDATVGIHPSSAEEFVTMRTRSRQVGPKTQ</sequence>
<dbReference type="AlphaFoldDB" id="A0A7S0XKZ6"/>
<feature type="active site" description="Proton acceptor" evidence="10">
    <location>
        <position position="493"/>
    </location>
</feature>
<evidence type="ECO:0000256" key="2">
    <source>
        <dbReference type="ARBA" id="ARBA00011738"/>
    </source>
</evidence>
<dbReference type="SUPFAM" id="SSF51905">
    <property type="entry name" value="FAD/NAD(P)-binding domain"/>
    <property type="match status" value="1"/>
</dbReference>
<dbReference type="InterPro" id="IPR036188">
    <property type="entry name" value="FAD/NAD-bd_sf"/>
</dbReference>
<gene>
    <name evidence="17" type="ORF">OMED0936_LOCUS879</name>
</gene>
<dbReference type="GO" id="GO:0004362">
    <property type="term" value="F:glutathione-disulfide reductase (NADPH) activity"/>
    <property type="evidence" value="ECO:0007669"/>
    <property type="project" value="UniProtKB-EC"/>
</dbReference>
<evidence type="ECO:0000259" key="16">
    <source>
        <dbReference type="Pfam" id="PF07992"/>
    </source>
</evidence>
<dbReference type="GO" id="GO:0005829">
    <property type="term" value="C:cytosol"/>
    <property type="evidence" value="ECO:0007669"/>
    <property type="project" value="TreeGrafter"/>
</dbReference>
<keyword evidence="6 13" id="KW-0560">Oxidoreductase</keyword>
<dbReference type="GO" id="GO:0005739">
    <property type="term" value="C:mitochondrion"/>
    <property type="evidence" value="ECO:0007669"/>
    <property type="project" value="TreeGrafter"/>
</dbReference>
<evidence type="ECO:0000256" key="6">
    <source>
        <dbReference type="ARBA" id="ARBA00023002"/>
    </source>
</evidence>
<feature type="binding site" evidence="11">
    <location>
        <position position="102"/>
    </location>
    <ligand>
        <name>FAD</name>
        <dbReference type="ChEBI" id="CHEBI:57692"/>
    </ligand>
</feature>
<accession>A0A7S0XKZ6</accession>
<comment type="subunit">
    <text evidence="2">Homodimer.</text>
</comment>
<keyword evidence="11" id="KW-0520">NAD</keyword>
<feature type="domain" description="Pyridine nucleotide-disulphide oxidoreductase dimerisation" evidence="15">
    <location>
        <begin position="395"/>
        <end position="503"/>
    </location>
</feature>
<evidence type="ECO:0000313" key="17">
    <source>
        <dbReference type="EMBL" id="CAD8727983.1"/>
    </source>
</evidence>
<name>A0A7S0XKZ6_9CHLO</name>
<evidence type="ECO:0000256" key="4">
    <source>
        <dbReference type="ARBA" id="ARBA00022827"/>
    </source>
</evidence>
<evidence type="ECO:0000256" key="11">
    <source>
        <dbReference type="PIRSR" id="PIRSR000350-3"/>
    </source>
</evidence>
<feature type="binding site" evidence="11">
    <location>
        <position position="317"/>
    </location>
    <ligand>
        <name>NAD(+)</name>
        <dbReference type="ChEBI" id="CHEBI:57540"/>
    </ligand>
</feature>
<keyword evidence="5 14" id="KW-0521">NADP</keyword>
<dbReference type="GO" id="GO:0045454">
    <property type="term" value="P:cell redox homeostasis"/>
    <property type="evidence" value="ECO:0007669"/>
    <property type="project" value="InterPro"/>
</dbReference>
<feature type="binding site" evidence="11">
    <location>
        <begin position="230"/>
        <end position="237"/>
    </location>
    <ligand>
        <name>NAD(+)</name>
        <dbReference type="ChEBI" id="CHEBI:57540"/>
    </ligand>
</feature>
<evidence type="ECO:0000256" key="10">
    <source>
        <dbReference type="PIRSR" id="PIRSR000350-2"/>
    </source>
</evidence>
<evidence type="ECO:0000256" key="8">
    <source>
        <dbReference type="ARBA" id="ARBA00023284"/>
    </source>
</evidence>
<evidence type="ECO:0000259" key="15">
    <source>
        <dbReference type="Pfam" id="PF02852"/>
    </source>
</evidence>
<dbReference type="GO" id="GO:0006749">
    <property type="term" value="P:glutathione metabolic process"/>
    <property type="evidence" value="ECO:0007669"/>
    <property type="project" value="InterPro"/>
</dbReference>
<dbReference type="GO" id="GO:0050661">
    <property type="term" value="F:NADP binding"/>
    <property type="evidence" value="ECO:0007669"/>
    <property type="project" value="InterPro"/>
</dbReference>
<organism evidence="17">
    <name type="scientific">Ostreococcus mediterraneus</name>
    <dbReference type="NCBI Taxonomy" id="1486918"/>
    <lineage>
        <taxon>Eukaryota</taxon>
        <taxon>Viridiplantae</taxon>
        <taxon>Chlorophyta</taxon>
        <taxon>Mamiellophyceae</taxon>
        <taxon>Mamiellales</taxon>
        <taxon>Bathycoccaceae</taxon>
        <taxon>Ostreococcus</taxon>
    </lineage>
</organism>
<keyword evidence="11" id="KW-0547">Nucleotide-binding</keyword>
<dbReference type="Pfam" id="PF07992">
    <property type="entry name" value="Pyr_redox_2"/>
    <property type="match status" value="1"/>
</dbReference>
<dbReference type="InterPro" id="IPR023753">
    <property type="entry name" value="FAD/NAD-binding_dom"/>
</dbReference>
<dbReference type="Pfam" id="PF02852">
    <property type="entry name" value="Pyr_redox_dim"/>
    <property type="match status" value="1"/>
</dbReference>
<dbReference type="PANTHER" id="PTHR42737:SF2">
    <property type="entry name" value="GLUTATHIONE REDUCTASE"/>
    <property type="match status" value="1"/>
</dbReference>
<keyword evidence="3 13" id="KW-0285">Flavoprotein</keyword>
<evidence type="ECO:0000256" key="13">
    <source>
        <dbReference type="RuleBase" id="RU003691"/>
    </source>
</evidence>
<dbReference type="InterPro" id="IPR046952">
    <property type="entry name" value="GSHR/TRXR-like"/>
</dbReference>
<dbReference type="InterPro" id="IPR006324">
    <property type="entry name" value="GSHR"/>
</dbReference>
<dbReference type="GO" id="GO:0050660">
    <property type="term" value="F:flavin adenine dinucleotide binding"/>
    <property type="evidence" value="ECO:0007669"/>
    <property type="project" value="InterPro"/>
</dbReference>
<evidence type="ECO:0000256" key="7">
    <source>
        <dbReference type="ARBA" id="ARBA00023157"/>
    </source>
</evidence>
<dbReference type="NCBIfam" id="NF004776">
    <property type="entry name" value="PRK06116.1"/>
    <property type="match status" value="1"/>
</dbReference>
<dbReference type="EC" id="1.8.1.7" evidence="14"/>
<dbReference type="Gene3D" id="3.30.390.30">
    <property type="match status" value="1"/>
</dbReference>
<dbReference type="PRINTS" id="PR00368">
    <property type="entry name" value="FADPNR"/>
</dbReference>
<evidence type="ECO:0000256" key="5">
    <source>
        <dbReference type="ARBA" id="ARBA00022857"/>
    </source>
</evidence>
<keyword evidence="7" id="KW-1015">Disulfide bond</keyword>
<dbReference type="PROSITE" id="PS00076">
    <property type="entry name" value="PYRIDINE_REDOX_1"/>
    <property type="match status" value="1"/>
</dbReference>
<feature type="domain" description="FAD/NAD(P)-binding" evidence="16">
    <location>
        <begin position="46"/>
        <end position="375"/>
    </location>
</feature>
<feature type="binding site" evidence="11">
    <location>
        <position position="166"/>
    </location>
    <ligand>
        <name>FAD</name>
        <dbReference type="ChEBI" id="CHEBI:57692"/>
    </ligand>
</feature>
<dbReference type="PIRSF" id="PIRSF000350">
    <property type="entry name" value="Mercury_reductase_MerA"/>
    <property type="match status" value="1"/>
</dbReference>
<comment type="function">
    <text evidence="14">Catalyzes the reduction of glutathione disulfide (GSSG) to reduced glutathione (GSH).</text>
</comment>
<evidence type="ECO:0000256" key="1">
    <source>
        <dbReference type="ARBA" id="ARBA00007532"/>
    </source>
</evidence>
<evidence type="ECO:0000256" key="9">
    <source>
        <dbReference type="ARBA" id="ARBA00049142"/>
    </source>
</evidence>
<evidence type="ECO:0000256" key="12">
    <source>
        <dbReference type="PIRSR" id="PIRSR000350-4"/>
    </source>
</evidence>
<feature type="binding site" evidence="11">
    <location>
        <position position="360"/>
    </location>
    <ligand>
        <name>FAD</name>
        <dbReference type="ChEBI" id="CHEBI:57692"/>
    </ligand>
</feature>
<dbReference type="FunFam" id="3.50.50.60:FF:000051">
    <property type="entry name" value="Glutathione reductase"/>
    <property type="match status" value="1"/>
</dbReference>
<evidence type="ECO:0000256" key="14">
    <source>
        <dbReference type="RuleBase" id="RU365040"/>
    </source>
</evidence>
<dbReference type="SUPFAM" id="SSF55424">
    <property type="entry name" value="FAD/NAD-linked reductases, dimerisation (C-terminal) domain"/>
    <property type="match status" value="1"/>
</dbReference>
<dbReference type="NCBIfam" id="TIGR01424">
    <property type="entry name" value="gluta_reduc_2"/>
    <property type="match status" value="1"/>
</dbReference>
<proteinExistence type="inferred from homology"/>
<dbReference type="Gene3D" id="3.50.50.60">
    <property type="entry name" value="FAD/NAD(P)-binding domain"/>
    <property type="match status" value="2"/>
</dbReference>
<feature type="disulfide bond" description="Redox-active" evidence="12">
    <location>
        <begin position="93"/>
        <end position="98"/>
    </location>
</feature>
<protein>
    <recommendedName>
        <fullName evidence="14">Glutathione reductase</fullName>
        <shortName evidence="14">GRase</shortName>
        <ecNumber evidence="14">1.8.1.7</ecNumber>
    </recommendedName>
</protein>
<dbReference type="InterPro" id="IPR004099">
    <property type="entry name" value="Pyr_nucl-diS_OxRdtase_dimer"/>
</dbReference>
<keyword evidence="8 13" id="KW-0676">Redox-active center</keyword>
<reference evidence="17" key="1">
    <citation type="submission" date="2021-01" db="EMBL/GenBank/DDBJ databases">
        <authorList>
            <person name="Corre E."/>
            <person name="Pelletier E."/>
            <person name="Niang G."/>
            <person name="Scheremetjew M."/>
            <person name="Finn R."/>
            <person name="Kale V."/>
            <person name="Holt S."/>
            <person name="Cochrane G."/>
            <person name="Meng A."/>
            <person name="Brown T."/>
            <person name="Cohen L."/>
        </authorList>
    </citation>
    <scope>NUCLEOTIDE SEQUENCE</scope>
    <source>
        <strain evidence="17">Clade-D-RCC2573</strain>
    </source>
</reference>
<dbReference type="PANTHER" id="PTHR42737">
    <property type="entry name" value="GLUTATHIONE REDUCTASE"/>
    <property type="match status" value="1"/>
</dbReference>
<comment type="similarity">
    <text evidence="1 13">Belongs to the class-I pyridine nucleotide-disulfide oxidoreductase family.</text>
</comment>
<dbReference type="PRINTS" id="PR00411">
    <property type="entry name" value="PNDRDTASEI"/>
</dbReference>
<dbReference type="InterPro" id="IPR001100">
    <property type="entry name" value="Pyr_nuc-diS_OxRdtase"/>
</dbReference>
<dbReference type="InterPro" id="IPR016156">
    <property type="entry name" value="FAD/NAD-linked_Rdtase_dimer_sf"/>
</dbReference>
<dbReference type="GO" id="GO:0034599">
    <property type="term" value="P:cellular response to oxidative stress"/>
    <property type="evidence" value="ECO:0007669"/>
    <property type="project" value="TreeGrafter"/>
</dbReference>
<dbReference type="InterPro" id="IPR012999">
    <property type="entry name" value="Pyr_OxRdtase_I_AS"/>
</dbReference>
<evidence type="ECO:0000256" key="3">
    <source>
        <dbReference type="ARBA" id="ARBA00022630"/>
    </source>
</evidence>
<comment type="catalytic activity">
    <reaction evidence="9 14">
        <text>2 glutathione + NADP(+) = glutathione disulfide + NADPH + H(+)</text>
        <dbReference type="Rhea" id="RHEA:11740"/>
        <dbReference type="ChEBI" id="CHEBI:15378"/>
        <dbReference type="ChEBI" id="CHEBI:57783"/>
        <dbReference type="ChEBI" id="CHEBI:57925"/>
        <dbReference type="ChEBI" id="CHEBI:58297"/>
        <dbReference type="ChEBI" id="CHEBI:58349"/>
        <dbReference type="EC" id="1.8.1.7"/>
    </reaction>
</comment>
<comment type="cofactor">
    <cofactor evidence="11">
        <name>FAD</name>
        <dbReference type="ChEBI" id="CHEBI:57692"/>
    </cofactor>
    <text evidence="11">Binds 1 FAD per subunit.</text>
</comment>